<organism evidence="7 13">
    <name type="scientific">Rotaria socialis</name>
    <dbReference type="NCBI Taxonomy" id="392032"/>
    <lineage>
        <taxon>Eukaryota</taxon>
        <taxon>Metazoa</taxon>
        <taxon>Spiralia</taxon>
        <taxon>Gnathifera</taxon>
        <taxon>Rotifera</taxon>
        <taxon>Eurotatoria</taxon>
        <taxon>Bdelloidea</taxon>
        <taxon>Philodinida</taxon>
        <taxon>Philodinidae</taxon>
        <taxon>Rotaria</taxon>
    </lineage>
</organism>
<feature type="domain" description="Peptidase S1" evidence="5">
    <location>
        <begin position="30"/>
        <end position="281"/>
    </location>
</feature>
<dbReference type="InterPro" id="IPR043504">
    <property type="entry name" value="Peptidase_S1_PA_chymotrypsin"/>
</dbReference>
<dbReference type="Proteomes" id="UP000663872">
    <property type="component" value="Unassembled WGS sequence"/>
</dbReference>
<dbReference type="EMBL" id="CAJOBO010002885">
    <property type="protein sequence ID" value="CAF4472472.1"/>
    <property type="molecule type" value="Genomic_DNA"/>
</dbReference>
<dbReference type="OrthoDB" id="10002959at2759"/>
<evidence type="ECO:0000313" key="10">
    <source>
        <dbReference type="EMBL" id="CAF4465803.1"/>
    </source>
</evidence>
<feature type="transmembrane region" description="Helical" evidence="4">
    <location>
        <begin position="301"/>
        <end position="319"/>
    </location>
</feature>
<evidence type="ECO:0000259" key="5">
    <source>
        <dbReference type="PROSITE" id="PS50240"/>
    </source>
</evidence>
<dbReference type="Proteomes" id="UP000663825">
    <property type="component" value="Unassembled WGS sequence"/>
</dbReference>
<evidence type="ECO:0000256" key="1">
    <source>
        <dbReference type="ARBA" id="ARBA00023157"/>
    </source>
</evidence>
<dbReference type="GO" id="GO:0004252">
    <property type="term" value="F:serine-type endopeptidase activity"/>
    <property type="evidence" value="ECO:0007669"/>
    <property type="project" value="InterPro"/>
</dbReference>
<dbReference type="Proteomes" id="UP000663838">
    <property type="component" value="Unassembled WGS sequence"/>
</dbReference>
<dbReference type="Proteomes" id="UP000663833">
    <property type="component" value="Unassembled WGS sequence"/>
</dbReference>
<dbReference type="FunFam" id="2.40.10.10:FF:000002">
    <property type="entry name" value="Transmembrane protease serine"/>
    <property type="match status" value="1"/>
</dbReference>
<dbReference type="FunFam" id="2.40.10.10:FF:000068">
    <property type="entry name" value="transmembrane protease serine 2"/>
    <property type="match status" value="1"/>
</dbReference>
<keyword evidence="4" id="KW-0812">Transmembrane</keyword>
<dbReference type="EMBL" id="CAJNYT010001419">
    <property type="protein sequence ID" value="CAF3409886.1"/>
    <property type="molecule type" value="Genomic_DNA"/>
</dbReference>
<dbReference type="SMART" id="SM00020">
    <property type="entry name" value="Tryp_SPc"/>
    <property type="match status" value="1"/>
</dbReference>
<evidence type="ECO:0000256" key="4">
    <source>
        <dbReference type="SAM" id="Phobius"/>
    </source>
</evidence>
<dbReference type="InterPro" id="IPR018114">
    <property type="entry name" value="TRYPSIN_HIS"/>
</dbReference>
<evidence type="ECO:0000313" key="8">
    <source>
        <dbReference type="EMBL" id="CAF3488354.1"/>
    </source>
</evidence>
<dbReference type="Proteomes" id="UP000663862">
    <property type="component" value="Unassembled WGS sequence"/>
</dbReference>
<dbReference type="PANTHER" id="PTHR24252">
    <property type="entry name" value="ACROSIN-RELATED"/>
    <property type="match status" value="1"/>
</dbReference>
<comment type="similarity">
    <text evidence="2">Belongs to the peptidase S1 family. CLIP subfamily.</text>
</comment>
<dbReference type="SUPFAM" id="SSF50494">
    <property type="entry name" value="Trypsin-like serine proteases"/>
    <property type="match status" value="1"/>
</dbReference>
<gene>
    <name evidence="7" type="ORF">GRG538_LOCUS10805</name>
    <name evidence="11" type="ORF">HFQ381_LOCUS25557</name>
    <name evidence="8" type="ORF">LUA448_LOCUS24485</name>
    <name evidence="6" type="ORF">TIS948_LOCUS16745</name>
    <name evidence="12" type="ORF">TOA249_LOCUS22454</name>
    <name evidence="10" type="ORF">TSG867_LOCUS18212</name>
    <name evidence="9" type="ORF">UJA718_LOCUS11910</name>
</gene>
<dbReference type="EMBL" id="CAJNYD010003254">
    <property type="protein sequence ID" value="CAF3488354.1"/>
    <property type="molecule type" value="Genomic_DNA"/>
</dbReference>
<dbReference type="PROSITE" id="PS51257">
    <property type="entry name" value="PROKAR_LIPOPROTEIN"/>
    <property type="match status" value="1"/>
</dbReference>
<keyword evidence="1" id="KW-1015">Disulfide bond</keyword>
<dbReference type="InterPro" id="IPR009003">
    <property type="entry name" value="Peptidase_S1_PA"/>
</dbReference>
<dbReference type="CDD" id="cd00190">
    <property type="entry name" value="Tryp_SPc"/>
    <property type="match status" value="1"/>
</dbReference>
<sequence>MFKTITSMTYSCSSNSTCGCSLDSAIVTKIIGGEEAMKNSWGWAVSIRIHNNHICGGSLISSELVLTAAHCIVLVKTISSLSVTAGSKYLSMINQQRSVSQAFIPFNYDSTTYTNDIAIILLSSPFDMNDRSLAFICLPPSIENYPPDDMTVIAIGWGVLSTTEKTSSDTLQQVTLKTISNGISACHISVYNENVQICAGVQGGGKGMKKEKILIFILDNICCFQLDTCRGDSGGPLMMFSNQRWYIVGITSYGNGCASPYYPGIYTRASVYRKDIGCFLKNETSCIKKKFLVRNSVSSCSMNYLLISLFFILIKIINYQ</sequence>
<dbReference type="InterPro" id="IPR001314">
    <property type="entry name" value="Peptidase_S1A"/>
</dbReference>
<dbReference type="Proteomes" id="UP000663851">
    <property type="component" value="Unassembled WGS sequence"/>
</dbReference>
<keyword evidence="3" id="KW-0720">Serine protease</keyword>
<evidence type="ECO:0000313" key="12">
    <source>
        <dbReference type="EMBL" id="CAF4786247.1"/>
    </source>
</evidence>
<dbReference type="Gene3D" id="2.40.10.10">
    <property type="entry name" value="Trypsin-like serine proteases"/>
    <property type="match status" value="1"/>
</dbReference>
<dbReference type="PROSITE" id="PS50240">
    <property type="entry name" value="TRYPSIN_DOM"/>
    <property type="match status" value="1"/>
</dbReference>
<dbReference type="EMBL" id="CAJOBS010002043">
    <property type="protein sequence ID" value="CAF4786247.1"/>
    <property type="molecule type" value="Genomic_DNA"/>
</dbReference>
<proteinExistence type="inferred from homology"/>
<evidence type="ECO:0000313" key="9">
    <source>
        <dbReference type="EMBL" id="CAF4289299.1"/>
    </source>
</evidence>
<dbReference type="GO" id="GO:0006508">
    <property type="term" value="P:proteolysis"/>
    <property type="evidence" value="ECO:0007669"/>
    <property type="project" value="UniProtKB-KW"/>
</dbReference>
<keyword evidence="4" id="KW-0472">Membrane</keyword>
<evidence type="ECO:0000313" key="7">
    <source>
        <dbReference type="EMBL" id="CAF3409886.1"/>
    </source>
</evidence>
<dbReference type="EMBL" id="CAJOBP010001500">
    <property type="protein sequence ID" value="CAF4289299.1"/>
    <property type="molecule type" value="Genomic_DNA"/>
</dbReference>
<dbReference type="EMBL" id="CAJNXB010002820">
    <property type="protein sequence ID" value="CAF3278472.1"/>
    <property type="molecule type" value="Genomic_DNA"/>
</dbReference>
<evidence type="ECO:0000313" key="14">
    <source>
        <dbReference type="Proteomes" id="UP000663873"/>
    </source>
</evidence>
<keyword evidence="4" id="KW-1133">Transmembrane helix</keyword>
<comment type="caution">
    <text evidence="7">The sequence shown here is derived from an EMBL/GenBank/DDBJ whole genome shotgun (WGS) entry which is preliminary data.</text>
</comment>
<dbReference type="InterPro" id="IPR033116">
    <property type="entry name" value="TRYPSIN_SER"/>
</dbReference>
<dbReference type="EMBL" id="CAJOBQ010001204">
    <property type="protein sequence ID" value="CAF4465803.1"/>
    <property type="molecule type" value="Genomic_DNA"/>
</dbReference>
<dbReference type="PANTHER" id="PTHR24252:SF7">
    <property type="entry name" value="HYALIN"/>
    <property type="match status" value="1"/>
</dbReference>
<dbReference type="Pfam" id="PF00089">
    <property type="entry name" value="Trypsin"/>
    <property type="match status" value="1"/>
</dbReference>
<evidence type="ECO:0000256" key="3">
    <source>
        <dbReference type="RuleBase" id="RU363034"/>
    </source>
</evidence>
<accession>A0A818ASR0</accession>
<dbReference type="PROSITE" id="PS00134">
    <property type="entry name" value="TRYPSIN_HIS"/>
    <property type="match status" value="1"/>
</dbReference>
<dbReference type="Proteomes" id="UP000663873">
    <property type="component" value="Unassembled WGS sequence"/>
</dbReference>
<dbReference type="PROSITE" id="PS00135">
    <property type="entry name" value="TRYPSIN_SER"/>
    <property type="match status" value="1"/>
</dbReference>
<evidence type="ECO:0000313" key="11">
    <source>
        <dbReference type="EMBL" id="CAF4472472.1"/>
    </source>
</evidence>
<keyword evidence="14" id="KW-1185">Reference proteome</keyword>
<dbReference type="AlphaFoldDB" id="A0A818ASR0"/>
<evidence type="ECO:0000313" key="6">
    <source>
        <dbReference type="EMBL" id="CAF3278472.1"/>
    </source>
</evidence>
<name>A0A818ASR0_9BILA</name>
<dbReference type="InterPro" id="IPR001254">
    <property type="entry name" value="Trypsin_dom"/>
</dbReference>
<dbReference type="PRINTS" id="PR00722">
    <property type="entry name" value="CHYMOTRYPSIN"/>
</dbReference>
<protein>
    <recommendedName>
        <fullName evidence="5">Peptidase S1 domain-containing protein</fullName>
    </recommendedName>
</protein>
<evidence type="ECO:0000256" key="2">
    <source>
        <dbReference type="ARBA" id="ARBA00024195"/>
    </source>
</evidence>
<keyword evidence="3" id="KW-0645">Protease</keyword>
<reference evidence="7" key="1">
    <citation type="submission" date="2021-02" db="EMBL/GenBank/DDBJ databases">
        <authorList>
            <person name="Nowell W R."/>
        </authorList>
    </citation>
    <scope>NUCLEOTIDE SEQUENCE</scope>
</reference>
<keyword evidence="3" id="KW-0378">Hydrolase</keyword>
<evidence type="ECO:0000313" key="13">
    <source>
        <dbReference type="Proteomes" id="UP000663872"/>
    </source>
</evidence>